<feature type="domain" description="Gamma-retroviral matrix protein" evidence="1">
    <location>
        <begin position="41"/>
        <end position="102"/>
    </location>
</feature>
<dbReference type="Gene3D" id="1.10.150.180">
    <property type="entry name" value="Gamma-retroviral matrix domain"/>
    <property type="match status" value="1"/>
</dbReference>
<protein>
    <recommendedName>
        <fullName evidence="1">Gamma-retroviral matrix protein domain-containing protein</fullName>
    </recommendedName>
</protein>
<dbReference type="SUPFAM" id="SSF47836">
    <property type="entry name" value="Retroviral matrix proteins"/>
    <property type="match status" value="1"/>
</dbReference>
<sequence length="152" mass="17407">MGGKSSKKGAPRTPLQCMLDNFKAGYFRDYGNLVADPFHLKRFCESEWPTFGVGWPTTGSWDPELVSRVHQIVTGNGYWDQYPYIDQWQINVEERPPMVNQMSARVRYGLFNETQTRGGKEDLNVKNLKPGREGGITMTPLHIILNKDQLDQ</sequence>
<dbReference type="InterPro" id="IPR050462">
    <property type="entry name" value="Retroviral_Gag-Pol_poly"/>
</dbReference>
<reference evidence="2" key="2">
    <citation type="submission" date="2017-11" db="EMBL/GenBank/DDBJ databases">
        <title>Coralsnake Venomics: Analyses of Venom Gland Transcriptomes and Proteomes of Six Brazilian Taxa.</title>
        <authorList>
            <person name="Aird S.D."/>
            <person name="Jorge da Silva N."/>
            <person name="Qiu L."/>
            <person name="Villar-Briones A."/>
            <person name="Aparecida-Saddi V."/>
            <person name="Campos-Telles M.P."/>
            <person name="Grau M."/>
            <person name="Mikheyev A.S."/>
        </authorList>
    </citation>
    <scope>NUCLEOTIDE SEQUENCE</scope>
    <source>
        <tissue evidence="2">Venom_gland</tissue>
    </source>
</reference>
<proteinExistence type="predicted"/>
<dbReference type="PANTHER" id="PTHR33166">
    <property type="entry name" value="GAG_P30 DOMAIN-CONTAINING PROTEIN"/>
    <property type="match status" value="1"/>
</dbReference>
<evidence type="ECO:0000259" key="1">
    <source>
        <dbReference type="Pfam" id="PF01140"/>
    </source>
</evidence>
<dbReference type="EMBL" id="IACJ01018408">
    <property type="protein sequence ID" value="LAA37045.1"/>
    <property type="molecule type" value="Transcribed_RNA"/>
</dbReference>
<reference evidence="2" key="1">
    <citation type="submission" date="2017-07" db="EMBL/GenBank/DDBJ databases">
        <authorList>
            <person name="Mikheyev A."/>
            <person name="Grau M."/>
        </authorList>
    </citation>
    <scope>NUCLEOTIDE SEQUENCE</scope>
    <source>
        <tissue evidence="2">Venom_gland</tissue>
    </source>
</reference>
<dbReference type="Pfam" id="PF01140">
    <property type="entry name" value="Gag_MA"/>
    <property type="match status" value="1"/>
</dbReference>
<dbReference type="AlphaFoldDB" id="A0A2D4EP89"/>
<dbReference type="InterPro" id="IPR010999">
    <property type="entry name" value="Retrovr_matrix"/>
</dbReference>
<accession>A0A2D4EP89</accession>
<evidence type="ECO:0000313" key="2">
    <source>
        <dbReference type="EMBL" id="LAA37045.1"/>
    </source>
</evidence>
<organism evidence="2">
    <name type="scientific">Micrurus corallinus</name>
    <name type="common">Brazilian coral snake</name>
    <dbReference type="NCBI Taxonomy" id="54390"/>
    <lineage>
        <taxon>Eukaryota</taxon>
        <taxon>Metazoa</taxon>
        <taxon>Chordata</taxon>
        <taxon>Craniata</taxon>
        <taxon>Vertebrata</taxon>
        <taxon>Euteleostomi</taxon>
        <taxon>Lepidosauria</taxon>
        <taxon>Squamata</taxon>
        <taxon>Bifurcata</taxon>
        <taxon>Unidentata</taxon>
        <taxon>Episquamata</taxon>
        <taxon>Toxicofera</taxon>
        <taxon>Serpentes</taxon>
        <taxon>Colubroidea</taxon>
        <taxon>Elapidae</taxon>
        <taxon>Elapinae</taxon>
        <taxon>Micrurus</taxon>
    </lineage>
</organism>
<dbReference type="InterPro" id="IPR036946">
    <property type="entry name" value="G_retro_matrix_sf"/>
</dbReference>
<name>A0A2D4EP89_MICCO</name>
<dbReference type="InterPro" id="IPR000840">
    <property type="entry name" value="G_retro_matrix"/>
</dbReference>